<proteinExistence type="predicted"/>
<dbReference type="EMBL" id="CP016023">
    <property type="protein sequence ID" value="ANJ75908.1"/>
    <property type="molecule type" value="Genomic_DNA"/>
</dbReference>
<dbReference type="AlphaFoldDB" id="A0A192A6E0"/>
<dbReference type="RefSeq" id="WP_064808828.1">
    <property type="nucleotide sequence ID" value="NZ_CP016023.1"/>
</dbReference>
<keyword evidence="2" id="KW-1185">Reference proteome</keyword>
<evidence type="ECO:0000313" key="2">
    <source>
        <dbReference type="Proteomes" id="UP000078572"/>
    </source>
</evidence>
<name>A0A192A6E0_9RALS</name>
<evidence type="ECO:0000313" key="1">
    <source>
        <dbReference type="EMBL" id="ANJ75908.1"/>
    </source>
</evidence>
<protein>
    <submittedName>
        <fullName evidence="1">Uncharacterized protein</fullName>
    </submittedName>
</protein>
<dbReference type="OrthoDB" id="8703572at2"/>
<dbReference type="Proteomes" id="UP000078572">
    <property type="component" value="Chromosome 2"/>
</dbReference>
<gene>
    <name evidence="1" type="ORF">A9Y76_25975</name>
</gene>
<sequence>MSGWKLTAALITKHVGVIGDRIATAIASFDPETATQVDRENLQDKLREVALKLADAKHKNDAAQKTASDLETSIANDRKAADILIGKFEAKQIDKATLNEFASSLEADQARLPSVKQDASDAQQLVDTLQEILDTVEKNLNDFDAKAKAAIRNLEQARADQERADLRQQHQAELNQLRTGTGGTSSGLAALNRAADKARVEADAAQTLADISQKPIDRAAVVEEARRIASGATPAAGESATERLRRIAAGS</sequence>
<reference evidence="2" key="1">
    <citation type="submission" date="2016-06" db="EMBL/GenBank/DDBJ databases">
        <authorList>
            <person name="Xu Y."/>
            <person name="Nagy A."/>
            <person name="Yan X."/>
            <person name="Kim S.W."/>
            <person name="Haley B."/>
            <person name="Liu N.T."/>
            <person name="Nou X."/>
        </authorList>
    </citation>
    <scope>NUCLEOTIDE SEQUENCE [LARGE SCALE GENOMIC DNA]</scope>
    <source>
        <strain evidence="2">ATCC 49129</strain>
    </source>
</reference>
<accession>A0A192A6E0</accession>
<organism evidence="1 2">
    <name type="scientific">Ralstonia insidiosa</name>
    <dbReference type="NCBI Taxonomy" id="190721"/>
    <lineage>
        <taxon>Bacteria</taxon>
        <taxon>Pseudomonadati</taxon>
        <taxon>Pseudomonadota</taxon>
        <taxon>Betaproteobacteria</taxon>
        <taxon>Burkholderiales</taxon>
        <taxon>Burkholderiaceae</taxon>
        <taxon>Ralstonia</taxon>
    </lineage>
</organism>
<dbReference type="GeneID" id="61529498"/>